<evidence type="ECO:0000256" key="1">
    <source>
        <dbReference type="SAM" id="Phobius"/>
    </source>
</evidence>
<keyword evidence="1" id="KW-0472">Membrane</keyword>
<gene>
    <name evidence="2" type="ORF">FPRO_03802</name>
</gene>
<reference evidence="3" key="1">
    <citation type="journal article" date="2016" name="Genome Biol. Evol.">
        <title>Comparative 'omics' of the Fusarium fujikuroi species complex highlights differences in genetic potential and metabolite synthesis.</title>
        <authorList>
            <person name="Niehaus E.-M."/>
            <person name="Muensterkoetter M."/>
            <person name="Proctor R.H."/>
            <person name="Brown D.W."/>
            <person name="Sharon A."/>
            <person name="Idan Y."/>
            <person name="Oren-Young L."/>
            <person name="Sieber C.M."/>
            <person name="Novak O."/>
            <person name="Pencik A."/>
            <person name="Tarkowska D."/>
            <person name="Hromadova K."/>
            <person name="Freeman S."/>
            <person name="Maymon M."/>
            <person name="Elazar M."/>
            <person name="Youssef S.A."/>
            <person name="El-Shabrawy E.S.M."/>
            <person name="Shalaby A.B.A."/>
            <person name="Houterman P."/>
            <person name="Brock N.L."/>
            <person name="Burkhardt I."/>
            <person name="Tsavkelova E.A."/>
            <person name="Dickschat J.S."/>
            <person name="Galuszka P."/>
            <person name="Gueldener U."/>
            <person name="Tudzynski B."/>
        </authorList>
    </citation>
    <scope>NUCLEOTIDE SEQUENCE [LARGE SCALE GENOMIC DNA]</scope>
    <source>
        <strain evidence="3">ET1</strain>
    </source>
</reference>
<evidence type="ECO:0000313" key="3">
    <source>
        <dbReference type="Proteomes" id="UP000183971"/>
    </source>
</evidence>
<protein>
    <submittedName>
        <fullName evidence="2">Uncharacterized protein</fullName>
    </submittedName>
</protein>
<keyword evidence="3" id="KW-1185">Reference proteome</keyword>
<sequence length="172" mass="19609">MVPALLWKLERDLLRIRLRSTFHWLVLLIYGAVLTTHLGCNRLSTADPIYLLLSVSEVNTFLPIDNNTHGDGYDIDDVHANSADALFGLEPKTSQTLHHLSQMRKALCHEESMQLKFFAVHKGCTEGENRYLDCIPGGRKDSSYLYMYLHQDGGVHYSQTRGSGRRVDRLYS</sequence>
<accession>A0A1L7V4Z2</accession>
<dbReference type="VEuPathDB" id="FungiDB:FPRO_03802"/>
<dbReference type="AlphaFoldDB" id="A0A1L7V4Z2"/>
<keyword evidence="1" id="KW-0812">Transmembrane</keyword>
<dbReference type="GeneID" id="42048687"/>
<feature type="transmembrane region" description="Helical" evidence="1">
    <location>
        <begin position="21"/>
        <end position="39"/>
    </location>
</feature>
<keyword evidence="1" id="KW-1133">Transmembrane helix</keyword>
<dbReference type="RefSeq" id="XP_031076531.1">
    <property type="nucleotide sequence ID" value="XM_031225946.1"/>
</dbReference>
<comment type="caution">
    <text evidence="2">The sequence shown here is derived from an EMBL/GenBank/DDBJ whole genome shotgun (WGS) entry which is preliminary data.</text>
</comment>
<dbReference type="EMBL" id="FJOF01000002">
    <property type="protein sequence ID" value="CZR35938.1"/>
    <property type="molecule type" value="Genomic_DNA"/>
</dbReference>
<evidence type="ECO:0000313" key="2">
    <source>
        <dbReference type="EMBL" id="CZR35938.1"/>
    </source>
</evidence>
<name>A0A1L7V4Z2_FUSPR</name>
<dbReference type="Proteomes" id="UP000183971">
    <property type="component" value="Unassembled WGS sequence"/>
</dbReference>
<proteinExistence type="predicted"/>
<organism evidence="2 3">
    <name type="scientific">Fusarium proliferatum (strain ET1)</name>
    <name type="common">Orchid endophyte fungus</name>
    <dbReference type="NCBI Taxonomy" id="1227346"/>
    <lineage>
        <taxon>Eukaryota</taxon>
        <taxon>Fungi</taxon>
        <taxon>Dikarya</taxon>
        <taxon>Ascomycota</taxon>
        <taxon>Pezizomycotina</taxon>
        <taxon>Sordariomycetes</taxon>
        <taxon>Hypocreomycetidae</taxon>
        <taxon>Hypocreales</taxon>
        <taxon>Nectriaceae</taxon>
        <taxon>Fusarium</taxon>
        <taxon>Fusarium fujikuroi species complex</taxon>
    </lineage>
</organism>